<protein>
    <submittedName>
        <fullName evidence="1">Uncharacterized protein</fullName>
    </submittedName>
</protein>
<dbReference type="AlphaFoldDB" id="A0AAV4QHK3"/>
<comment type="caution">
    <text evidence="1">The sequence shown here is derived from an EMBL/GenBank/DDBJ whole genome shotgun (WGS) entry which is preliminary data.</text>
</comment>
<proteinExistence type="predicted"/>
<organism evidence="1 2">
    <name type="scientific">Caerostris darwini</name>
    <dbReference type="NCBI Taxonomy" id="1538125"/>
    <lineage>
        <taxon>Eukaryota</taxon>
        <taxon>Metazoa</taxon>
        <taxon>Ecdysozoa</taxon>
        <taxon>Arthropoda</taxon>
        <taxon>Chelicerata</taxon>
        <taxon>Arachnida</taxon>
        <taxon>Araneae</taxon>
        <taxon>Araneomorphae</taxon>
        <taxon>Entelegynae</taxon>
        <taxon>Araneoidea</taxon>
        <taxon>Araneidae</taxon>
        <taxon>Caerostris</taxon>
    </lineage>
</organism>
<dbReference type="Proteomes" id="UP001054837">
    <property type="component" value="Unassembled WGS sequence"/>
</dbReference>
<keyword evidence="2" id="KW-1185">Reference proteome</keyword>
<gene>
    <name evidence="1" type="ORF">CDAR_386531</name>
</gene>
<evidence type="ECO:0000313" key="2">
    <source>
        <dbReference type="Proteomes" id="UP001054837"/>
    </source>
</evidence>
<sequence length="119" mass="13325">MNNNNNNKEDAFYSLSFYRIRVWVPNTPFAVSHAPSYVSDRAWDKVWQGLVAYWSSWAWAGSTCWATAGGATCSRTWGVHNRERTSCSVSEFGDDDTARSADDLYGAGLSRGMQLGIVW</sequence>
<dbReference type="EMBL" id="BPLQ01004355">
    <property type="protein sequence ID" value="GIY07535.1"/>
    <property type="molecule type" value="Genomic_DNA"/>
</dbReference>
<evidence type="ECO:0000313" key="1">
    <source>
        <dbReference type="EMBL" id="GIY07535.1"/>
    </source>
</evidence>
<name>A0AAV4QHK3_9ARAC</name>
<accession>A0AAV4QHK3</accession>
<reference evidence="1 2" key="1">
    <citation type="submission" date="2021-06" db="EMBL/GenBank/DDBJ databases">
        <title>Caerostris darwini draft genome.</title>
        <authorList>
            <person name="Kono N."/>
            <person name="Arakawa K."/>
        </authorList>
    </citation>
    <scope>NUCLEOTIDE SEQUENCE [LARGE SCALE GENOMIC DNA]</scope>
</reference>